<dbReference type="EC" id="3.6.4.12" evidence="14"/>
<dbReference type="GO" id="GO:0005524">
    <property type="term" value="F:ATP binding"/>
    <property type="evidence" value="ECO:0007669"/>
    <property type="project" value="UniProtKB-UniRule"/>
</dbReference>
<dbReference type="PANTHER" id="PTHR11630:SF46">
    <property type="entry name" value="DNA REPLICATION LICENSING FACTOR MCM3-RELATED"/>
    <property type="match status" value="1"/>
</dbReference>
<dbReference type="EnsemblMetazoa" id="Aqu2.1.24990_001">
    <property type="protein sequence ID" value="Aqu2.1.24990_001"/>
    <property type="gene ID" value="Aqu2.1.24990"/>
</dbReference>
<evidence type="ECO:0000256" key="10">
    <source>
        <dbReference type="ARBA" id="ARBA00023125"/>
    </source>
</evidence>
<keyword evidence="10 13" id="KW-0238">DNA-binding</keyword>
<evidence type="ECO:0000256" key="5">
    <source>
        <dbReference type="ARBA" id="ARBA00022705"/>
    </source>
</evidence>
<dbReference type="GO" id="GO:0003697">
    <property type="term" value="F:single-stranded DNA binding"/>
    <property type="evidence" value="ECO:0007669"/>
    <property type="project" value="TreeGrafter"/>
</dbReference>
<feature type="region of interest" description="Disordered" evidence="15">
    <location>
        <begin position="652"/>
        <end position="736"/>
    </location>
</feature>
<accession>A0A1X7UBX2</accession>
<evidence type="ECO:0000256" key="3">
    <source>
        <dbReference type="ARBA" id="ARBA00008010"/>
    </source>
</evidence>
<dbReference type="InParanoid" id="A0A1X7UBX2"/>
<dbReference type="STRING" id="400682.A0A1X7UBX2"/>
<sequence>MDAEQELREFQRQYLEFLDDESEEGVYVDKVRTLIKEKKQRLIVNMNDLRRRNNKRESMLLNEAQPELLAFQRALKEYILSVDAAHGKLFDEFFVGFEGSFGSKHVTPRSLTSRYLGNLVCLEGIVTKCSLIRPKVVKSVHYCPATKKTLERHYTDLTSLDPFPSSSAYPTKDEDGNPLETEYGLSLFRDHQSITVQEMPEKAPAGQLPRSVDIILDGDLTDSCKPGDRIQVVGAYRCLPSKQQNYTAGTFKTLIIANNVIVLSKEVAPTFSARDVAKIKRFCRNPKYDVFELLSHSIAPSIHGHSHIKKAILCVLLGGVEKILENGTRLRGDINVLMLGDPSTAKSQLLRYVLHTAPRAVTTTGRGSSGVGLTAAVTTDQETNERRLEAGAMVLADRGVVCIDEFDKMSDMDRTAIHEVMEQGRVTIAKAGIHAKLNARCSVLAAANPIYGRYDEYKPPMDNIAMQDSLLSRFDLLFIVLDEMDPDHDRKISDHVLRMHRYRSEEEQDGEALTFGGVADFLGTGNFGDEKESEDTPIFDKHNNLLHGESKSKKFVSKEFMRKYIHVARGLKPVLTRDACDMIAMEYTKLRAQESVGNDKAKTQPVTARTLETLIRLSTAHAKARMSKRVEKTDAEAAIDLVNFAYFKKVAQKPKKKKQDGGTEDGRTAKKRKATGGVEGGPPAKRHHKKRPGEPGYDPYDFDSESEGEEEEEERGPAPTSPAEGGMETEPAPPTSDISVERMAQFRSLVHKAFSDEHSQSVTIERIESYVNTALSQSFTNAEIMLALDQMQDANQVMVSEGMVFLI</sequence>
<comment type="similarity">
    <text evidence="3 13">Belongs to the MCM family.</text>
</comment>
<reference evidence="17" key="2">
    <citation type="submission" date="2017-05" db="UniProtKB">
        <authorList>
            <consortium name="EnsemblMetazoa"/>
        </authorList>
    </citation>
    <scope>IDENTIFICATION</scope>
</reference>
<evidence type="ECO:0000256" key="11">
    <source>
        <dbReference type="ARBA" id="ARBA00023242"/>
    </source>
</evidence>
<evidence type="ECO:0000256" key="13">
    <source>
        <dbReference type="RuleBase" id="RU004070"/>
    </source>
</evidence>
<dbReference type="GO" id="GO:0017116">
    <property type="term" value="F:single-stranded DNA helicase activity"/>
    <property type="evidence" value="ECO:0007669"/>
    <property type="project" value="TreeGrafter"/>
</dbReference>
<dbReference type="InterPro" id="IPR018525">
    <property type="entry name" value="MCM_CS"/>
</dbReference>
<organism evidence="17">
    <name type="scientific">Amphimedon queenslandica</name>
    <name type="common">Sponge</name>
    <dbReference type="NCBI Taxonomy" id="400682"/>
    <lineage>
        <taxon>Eukaryota</taxon>
        <taxon>Metazoa</taxon>
        <taxon>Porifera</taxon>
        <taxon>Demospongiae</taxon>
        <taxon>Heteroscleromorpha</taxon>
        <taxon>Haplosclerida</taxon>
        <taxon>Niphatidae</taxon>
        <taxon>Amphimedon</taxon>
    </lineage>
</organism>
<dbReference type="Pfam" id="PF17855">
    <property type="entry name" value="MCM_lid"/>
    <property type="match status" value="1"/>
</dbReference>
<protein>
    <recommendedName>
        <fullName evidence="14">DNA replication licensing factor MCM3</fullName>
        <ecNumber evidence="14">3.6.4.12</ecNumber>
    </recommendedName>
</protein>
<dbReference type="InterPro" id="IPR031327">
    <property type="entry name" value="MCM"/>
</dbReference>
<keyword evidence="6 13" id="KW-0547">Nucleotide-binding</keyword>
<dbReference type="InterPro" id="IPR033762">
    <property type="entry name" value="MCM_OB"/>
</dbReference>
<keyword evidence="7 14" id="KW-0378">Hydrolase</keyword>
<dbReference type="Pfam" id="PF14551">
    <property type="entry name" value="MCM_N"/>
    <property type="match status" value="1"/>
</dbReference>
<dbReference type="OrthoDB" id="1882346at2759"/>
<dbReference type="SMART" id="SM00350">
    <property type="entry name" value="MCM"/>
    <property type="match status" value="1"/>
</dbReference>
<dbReference type="GO" id="GO:0042555">
    <property type="term" value="C:MCM complex"/>
    <property type="evidence" value="ECO:0007669"/>
    <property type="project" value="UniProtKB-UniRule"/>
</dbReference>
<dbReference type="CDD" id="cd17754">
    <property type="entry name" value="MCM3"/>
    <property type="match status" value="1"/>
</dbReference>
<comment type="function">
    <text evidence="14">Acts as component of the MCM2-7 complex (MCM complex) which is the replicative helicase essential for 'once per cell cycle' DNA replication initiation and elongation in eukaryotic cells. The active ATPase sites in the MCM2-7 ring are formed through the interaction surfaces of two neighboring subunits such that a critical structure of a conserved arginine finger motif is provided in trans relative to the ATP-binding site of the Walker A box of the adjacent subunit. The six ATPase active sites, however, are likely to contribute differentially to the complex helicase activity.</text>
</comment>
<feature type="compositionally biased region" description="Acidic residues" evidence="15">
    <location>
        <begin position="700"/>
        <end position="714"/>
    </location>
</feature>
<dbReference type="InterPro" id="IPR056575">
    <property type="entry name" value="WH_MCM3_C"/>
</dbReference>
<evidence type="ECO:0000256" key="9">
    <source>
        <dbReference type="ARBA" id="ARBA00022840"/>
    </source>
</evidence>
<dbReference type="GO" id="GO:0005694">
    <property type="term" value="C:chromosome"/>
    <property type="evidence" value="ECO:0007669"/>
    <property type="project" value="UniProtKB-SubCell"/>
</dbReference>
<dbReference type="GO" id="GO:0016787">
    <property type="term" value="F:hydrolase activity"/>
    <property type="evidence" value="ECO:0007669"/>
    <property type="project" value="UniProtKB-KW"/>
</dbReference>
<dbReference type="Pfam" id="PF23191">
    <property type="entry name" value="WHD_MCM3_C"/>
    <property type="match status" value="1"/>
</dbReference>
<evidence type="ECO:0000256" key="8">
    <source>
        <dbReference type="ARBA" id="ARBA00022806"/>
    </source>
</evidence>
<gene>
    <name evidence="17" type="primary">100632081</name>
</gene>
<keyword evidence="9 13" id="KW-0067">ATP-binding</keyword>
<dbReference type="FunFam" id="3.30.1640.10:FF:000002">
    <property type="entry name" value="DNA helicase"/>
    <property type="match status" value="1"/>
</dbReference>
<dbReference type="Pfam" id="PF00493">
    <property type="entry name" value="MCM"/>
    <property type="match status" value="1"/>
</dbReference>
<dbReference type="PROSITE" id="PS50051">
    <property type="entry name" value="MCM_2"/>
    <property type="match status" value="1"/>
</dbReference>
<evidence type="ECO:0000259" key="16">
    <source>
        <dbReference type="PROSITE" id="PS50051"/>
    </source>
</evidence>
<evidence type="ECO:0000256" key="15">
    <source>
        <dbReference type="SAM" id="MobiDB-lite"/>
    </source>
</evidence>
<dbReference type="SUPFAM" id="SSF50249">
    <property type="entry name" value="Nucleic acid-binding proteins"/>
    <property type="match status" value="1"/>
</dbReference>
<evidence type="ECO:0000256" key="4">
    <source>
        <dbReference type="ARBA" id="ARBA00022454"/>
    </source>
</evidence>
<dbReference type="Gene3D" id="3.40.50.300">
    <property type="entry name" value="P-loop containing nucleotide triphosphate hydrolases"/>
    <property type="match status" value="1"/>
</dbReference>
<keyword evidence="11 14" id="KW-0539">Nucleus</keyword>
<dbReference type="GO" id="GO:0005634">
    <property type="term" value="C:nucleus"/>
    <property type="evidence" value="ECO:0007669"/>
    <property type="project" value="UniProtKB-SubCell"/>
</dbReference>
<dbReference type="PRINTS" id="PR01657">
    <property type="entry name" value="MCMFAMILY"/>
</dbReference>
<dbReference type="InterPro" id="IPR027925">
    <property type="entry name" value="MCM_N"/>
</dbReference>
<dbReference type="EnsemblMetazoa" id="XM_011407286.2">
    <property type="protein sequence ID" value="XP_011405588.1"/>
    <property type="gene ID" value="LOC100632081"/>
</dbReference>
<dbReference type="GO" id="GO:0000727">
    <property type="term" value="P:double-strand break repair via break-induced replication"/>
    <property type="evidence" value="ECO:0007669"/>
    <property type="project" value="TreeGrafter"/>
</dbReference>
<dbReference type="InterPro" id="IPR041562">
    <property type="entry name" value="MCM_lid"/>
</dbReference>
<dbReference type="GO" id="GO:0006271">
    <property type="term" value="P:DNA strand elongation involved in DNA replication"/>
    <property type="evidence" value="ECO:0007669"/>
    <property type="project" value="TreeGrafter"/>
</dbReference>
<dbReference type="SUPFAM" id="SSF52540">
    <property type="entry name" value="P-loop containing nucleoside triphosphate hydrolases"/>
    <property type="match status" value="1"/>
</dbReference>
<feature type="domain" description="MCM C-terminal AAA(+) ATPase" evidence="16">
    <location>
        <begin position="290"/>
        <end position="496"/>
    </location>
</feature>
<dbReference type="Gene3D" id="2.40.50.140">
    <property type="entry name" value="Nucleic acid-binding proteins"/>
    <property type="match status" value="1"/>
</dbReference>
<dbReference type="InterPro" id="IPR027417">
    <property type="entry name" value="P-loop_NTPase"/>
</dbReference>
<dbReference type="InterPro" id="IPR001208">
    <property type="entry name" value="MCM_dom"/>
</dbReference>
<proteinExistence type="inferred from homology"/>
<dbReference type="Gene3D" id="3.30.1640.10">
    <property type="entry name" value="mini-chromosome maintenance (MCM) complex, chain A, domain 1"/>
    <property type="match status" value="1"/>
</dbReference>
<comment type="subunit">
    <text evidence="14">Component of the MCM2-7 complex.</text>
</comment>
<dbReference type="AlphaFoldDB" id="A0A1X7UBX2"/>
<evidence type="ECO:0000313" key="17">
    <source>
        <dbReference type="EnsemblMetazoa" id="Aqu2.1.24990_001"/>
    </source>
</evidence>
<evidence type="ECO:0000256" key="14">
    <source>
        <dbReference type="RuleBase" id="RU368061"/>
    </source>
</evidence>
<dbReference type="InterPro" id="IPR008046">
    <property type="entry name" value="Mcm3"/>
</dbReference>
<keyword evidence="4" id="KW-0158">Chromosome</keyword>
<evidence type="ECO:0000256" key="1">
    <source>
        <dbReference type="ARBA" id="ARBA00004123"/>
    </source>
</evidence>
<dbReference type="FunFam" id="2.20.28.10:FF:000006">
    <property type="entry name" value="DNA helicase"/>
    <property type="match status" value="1"/>
</dbReference>
<evidence type="ECO:0000256" key="7">
    <source>
        <dbReference type="ARBA" id="ARBA00022801"/>
    </source>
</evidence>
<dbReference type="Proteomes" id="UP000007879">
    <property type="component" value="Unassembled WGS sequence"/>
</dbReference>
<evidence type="ECO:0000256" key="6">
    <source>
        <dbReference type="ARBA" id="ARBA00022741"/>
    </source>
</evidence>
<comment type="catalytic activity">
    <reaction evidence="14">
        <text>ATP + H2O = ADP + phosphate + H(+)</text>
        <dbReference type="Rhea" id="RHEA:13065"/>
        <dbReference type="ChEBI" id="CHEBI:15377"/>
        <dbReference type="ChEBI" id="CHEBI:15378"/>
        <dbReference type="ChEBI" id="CHEBI:30616"/>
        <dbReference type="ChEBI" id="CHEBI:43474"/>
        <dbReference type="ChEBI" id="CHEBI:456216"/>
        <dbReference type="EC" id="3.6.4.12"/>
    </reaction>
</comment>
<dbReference type="Pfam" id="PF17207">
    <property type="entry name" value="MCM_OB"/>
    <property type="match status" value="1"/>
</dbReference>
<keyword evidence="12" id="KW-0131">Cell cycle</keyword>
<dbReference type="InterPro" id="IPR012340">
    <property type="entry name" value="NA-bd_OB-fold"/>
</dbReference>
<keyword evidence="18" id="KW-1185">Reference proteome</keyword>
<evidence type="ECO:0000256" key="12">
    <source>
        <dbReference type="ARBA" id="ARBA00023306"/>
    </source>
</evidence>
<name>A0A1X7UBX2_AMPQE</name>
<dbReference type="PROSITE" id="PS00847">
    <property type="entry name" value="MCM_1"/>
    <property type="match status" value="1"/>
</dbReference>
<evidence type="ECO:0000256" key="2">
    <source>
        <dbReference type="ARBA" id="ARBA00004286"/>
    </source>
</evidence>
<dbReference type="Gene3D" id="2.20.28.10">
    <property type="match status" value="1"/>
</dbReference>
<reference evidence="18" key="1">
    <citation type="journal article" date="2010" name="Nature">
        <title>The Amphimedon queenslandica genome and the evolution of animal complexity.</title>
        <authorList>
            <person name="Srivastava M."/>
            <person name="Simakov O."/>
            <person name="Chapman J."/>
            <person name="Fahey B."/>
            <person name="Gauthier M.E."/>
            <person name="Mitros T."/>
            <person name="Richards G.S."/>
            <person name="Conaco C."/>
            <person name="Dacre M."/>
            <person name="Hellsten U."/>
            <person name="Larroux C."/>
            <person name="Putnam N.H."/>
            <person name="Stanke M."/>
            <person name="Adamska M."/>
            <person name="Darling A."/>
            <person name="Degnan S.M."/>
            <person name="Oakley T.H."/>
            <person name="Plachetzki D.C."/>
            <person name="Zhai Y."/>
            <person name="Adamski M."/>
            <person name="Calcino A."/>
            <person name="Cummins S.F."/>
            <person name="Goodstein D.M."/>
            <person name="Harris C."/>
            <person name="Jackson D.J."/>
            <person name="Leys S.P."/>
            <person name="Shu S."/>
            <person name="Woodcroft B.J."/>
            <person name="Vervoort M."/>
            <person name="Kosik K.S."/>
            <person name="Manning G."/>
            <person name="Degnan B.M."/>
            <person name="Rokhsar D.S."/>
        </authorList>
    </citation>
    <scope>NUCLEOTIDE SEQUENCE [LARGE SCALE GENOMIC DNA]</scope>
</reference>
<evidence type="ECO:0000313" key="18">
    <source>
        <dbReference type="Proteomes" id="UP000007879"/>
    </source>
</evidence>
<dbReference type="GO" id="GO:1902975">
    <property type="term" value="P:mitotic DNA replication initiation"/>
    <property type="evidence" value="ECO:0007669"/>
    <property type="project" value="TreeGrafter"/>
</dbReference>
<dbReference type="eggNOG" id="KOG0479">
    <property type="taxonomic scope" value="Eukaryota"/>
</dbReference>
<comment type="subcellular location">
    <subcellularLocation>
        <location evidence="2">Chromosome</location>
    </subcellularLocation>
    <subcellularLocation>
        <location evidence="1 14">Nucleus</location>
    </subcellularLocation>
</comment>
<dbReference type="KEGG" id="aqu:100632081"/>
<dbReference type="PANTHER" id="PTHR11630">
    <property type="entry name" value="DNA REPLICATION LICENSING FACTOR MCM FAMILY MEMBER"/>
    <property type="match status" value="1"/>
</dbReference>
<keyword evidence="5 14" id="KW-0235">DNA replication</keyword>
<keyword evidence="8 14" id="KW-0347">Helicase</keyword>
<dbReference type="PRINTS" id="PR01659">
    <property type="entry name" value="MCMPROTEIN3"/>
</dbReference>
<dbReference type="FunCoup" id="A0A1X7UBX2">
    <property type="interactions" value="545"/>
</dbReference>
<feature type="compositionally biased region" description="Basic and acidic residues" evidence="15">
    <location>
        <begin position="659"/>
        <end position="668"/>
    </location>
</feature>